<accession>A0A1I5Y8J2</accession>
<dbReference type="GO" id="GO:0003735">
    <property type="term" value="F:structural constituent of ribosome"/>
    <property type="evidence" value="ECO:0007669"/>
    <property type="project" value="TreeGrafter"/>
</dbReference>
<dbReference type="OrthoDB" id="9810507at2"/>
<evidence type="ECO:0000313" key="4">
    <source>
        <dbReference type="Proteomes" id="UP000198577"/>
    </source>
</evidence>
<keyword evidence="1" id="KW-0175">Coiled coil</keyword>
<dbReference type="EMBL" id="FOXR01000039">
    <property type="protein sequence ID" value="SFQ40525.1"/>
    <property type="molecule type" value="Genomic_DNA"/>
</dbReference>
<dbReference type="Gene3D" id="2.40.50.140">
    <property type="entry name" value="Nucleic acid-binding proteins"/>
    <property type="match status" value="1"/>
</dbReference>
<dbReference type="InterPro" id="IPR003029">
    <property type="entry name" value="S1_domain"/>
</dbReference>
<organism evidence="3 4">
    <name type="scientific">Caldicoprobacter faecalis</name>
    <dbReference type="NCBI Taxonomy" id="937334"/>
    <lineage>
        <taxon>Bacteria</taxon>
        <taxon>Bacillati</taxon>
        <taxon>Bacillota</taxon>
        <taxon>Clostridia</taxon>
        <taxon>Caldicoprobacterales</taxon>
        <taxon>Caldicoprobacteraceae</taxon>
        <taxon>Caldicoprobacter</taxon>
    </lineage>
</organism>
<protein>
    <submittedName>
        <fullName evidence="3">S1 RNA binding domain protein</fullName>
    </submittedName>
</protein>
<dbReference type="SMART" id="SM00316">
    <property type="entry name" value="S1"/>
    <property type="match status" value="1"/>
</dbReference>
<dbReference type="InterPro" id="IPR050437">
    <property type="entry name" value="Ribos_protein_bS1-like"/>
</dbReference>
<dbReference type="InterPro" id="IPR012340">
    <property type="entry name" value="NA-bd_OB-fold"/>
</dbReference>
<proteinExistence type="predicted"/>
<reference evidence="3 4" key="1">
    <citation type="submission" date="2016-10" db="EMBL/GenBank/DDBJ databases">
        <authorList>
            <person name="de Groot N.N."/>
        </authorList>
    </citation>
    <scope>NUCLEOTIDE SEQUENCE [LARGE SCALE GENOMIC DNA]</scope>
    <source>
        <strain evidence="3 4">DSM 20678</strain>
    </source>
</reference>
<dbReference type="GO" id="GO:0006412">
    <property type="term" value="P:translation"/>
    <property type="evidence" value="ECO:0007669"/>
    <property type="project" value="TreeGrafter"/>
</dbReference>
<dbReference type="Proteomes" id="UP000198577">
    <property type="component" value="Unassembled WGS sequence"/>
</dbReference>
<keyword evidence="4" id="KW-1185">Reference proteome</keyword>
<evidence type="ECO:0000259" key="2">
    <source>
        <dbReference type="PROSITE" id="PS50126"/>
    </source>
</evidence>
<feature type="domain" description="S1 motif" evidence="2">
    <location>
        <begin position="6"/>
        <end position="74"/>
    </location>
</feature>
<dbReference type="RefSeq" id="WP_025748136.1">
    <property type="nucleotide sequence ID" value="NZ_FOXR01000039.1"/>
</dbReference>
<dbReference type="GO" id="GO:0003729">
    <property type="term" value="F:mRNA binding"/>
    <property type="evidence" value="ECO:0007669"/>
    <property type="project" value="TreeGrafter"/>
</dbReference>
<evidence type="ECO:0000313" key="3">
    <source>
        <dbReference type="EMBL" id="SFQ40525.1"/>
    </source>
</evidence>
<dbReference type="Pfam" id="PF00575">
    <property type="entry name" value="S1"/>
    <property type="match status" value="1"/>
</dbReference>
<dbReference type="PANTHER" id="PTHR10724">
    <property type="entry name" value="30S RIBOSOMAL PROTEIN S1"/>
    <property type="match status" value="1"/>
</dbReference>
<name>A0A1I5Y8J2_9FIRM</name>
<evidence type="ECO:0000256" key="1">
    <source>
        <dbReference type="SAM" id="Coils"/>
    </source>
</evidence>
<dbReference type="STRING" id="937334.SAMN05444406_13916"/>
<gene>
    <name evidence="3" type="ORF">SAMN05444406_13916</name>
</gene>
<dbReference type="AlphaFoldDB" id="A0A1I5Y8J2"/>
<dbReference type="PROSITE" id="PS50126">
    <property type="entry name" value="S1"/>
    <property type="match status" value="1"/>
</dbReference>
<dbReference type="SUPFAM" id="SSF50249">
    <property type="entry name" value="Nucleic acid-binding proteins"/>
    <property type="match status" value="1"/>
</dbReference>
<sequence length="118" mass="13712">MPVEVGQIIEGRVSGITKFGAFIVLPDGQTGMVHISEIADTYVKDIHQYLKQDDRVMVKVLSIDERGRINLSIRRAREKEMTFEERLAKFMKESEEKLQDIKRNREAKRGGGHWRGRR</sequence>
<feature type="coiled-coil region" evidence="1">
    <location>
        <begin position="73"/>
        <end position="104"/>
    </location>
</feature>